<dbReference type="HAMAP" id="MF_01395">
    <property type="entry name" value="AcetylCoA_CT_beta"/>
    <property type="match status" value="1"/>
</dbReference>
<dbReference type="EC" id="4.2.1.20" evidence="19"/>
<dbReference type="GO" id="GO:0005524">
    <property type="term" value="F:ATP binding"/>
    <property type="evidence" value="ECO:0007669"/>
    <property type="project" value="UniProtKB-KW"/>
</dbReference>
<sequence length="562" mass="59047">MTSSGQREGRIASPAEGLRAAFAEGRPALIPYLTAGYPTLEGAYEVGETYLEAGADVVEIGVPFSDPLADGPTIQNTANRALQNGADLRYCFELASRFSGRAPVVLLVYYNNIFARGAEGFLREAAEAGVSGLVIPDLPIGEAKAFREMAGARDVAICPLVAPTTTEARLDKVAEAASGFVYCVSVAGVTGRGRACRRGRGPPEEGPGEGLRAGGAGLRHLDAGGRASGGGGRGAGRDRGQQAHADRPRRRARGGGRLAAGAQGGAGRRNRNGGVEIRAWLSKRREYSRSGGKGPQVPDTESGLASTDGVFTKCESCGEPIYEKDLANRFNVCPHCEFHYPLSAPDRVRLLSDAGTFEGRDAGMLAGDPMGFEGYGERLAAAREKTGLDDAVLSGTARIGGHAVAIAAMDFRFIGGSMGSVVGEKISRTMELAYDEGLPLVVVSSSGGARMFEGVYSLMQMAKTSVALSRYMTGSMPYVSILADPTFGGVTASFATAADVVIAEPKARIGFAGARVIESTTKERLPEGFQTAEFQKEHGLVDRIVHRLALKNDLERFLGLLS</sequence>
<dbReference type="InterPro" id="IPR000438">
    <property type="entry name" value="Acetyl_CoA_COase_Trfase_b_su"/>
</dbReference>
<feature type="active site" description="Proton acceptor" evidence="19">
    <location>
        <position position="59"/>
    </location>
</feature>
<dbReference type="Pfam" id="PF17848">
    <property type="entry name" value="Zn_ribbon_ACC"/>
    <property type="match status" value="1"/>
</dbReference>
<feature type="binding site" evidence="20">
    <location>
        <position position="336"/>
    </location>
    <ligand>
        <name>Zn(2+)</name>
        <dbReference type="ChEBI" id="CHEBI:29105"/>
    </ligand>
</feature>
<dbReference type="Pfam" id="PF00290">
    <property type="entry name" value="Trp_syntA"/>
    <property type="match status" value="1"/>
</dbReference>
<keyword evidence="12 20" id="KW-0067">ATP-binding</keyword>
<dbReference type="PANTHER" id="PTHR42995:SF5">
    <property type="entry name" value="ACETYL-COENZYME A CARBOXYLASE CARBOXYL TRANSFERASE SUBUNIT BETA, CHLOROPLASTIC"/>
    <property type="match status" value="1"/>
</dbReference>
<dbReference type="InterPro" id="IPR002028">
    <property type="entry name" value="Trp_synthase_suA"/>
</dbReference>
<comment type="function">
    <text evidence="19">The alpha subunit is responsible for the aldol cleavage of indoleglycerol phosphate to indole and glyceraldehyde 3-phosphate.</text>
</comment>
<dbReference type="PRINTS" id="PR01070">
    <property type="entry name" value="ACCCTRFRASEB"/>
</dbReference>
<evidence type="ECO:0000256" key="17">
    <source>
        <dbReference type="ARBA" id="ARBA00025280"/>
    </source>
</evidence>
<proteinExistence type="inferred from homology"/>
<dbReference type="SUPFAM" id="SSF52096">
    <property type="entry name" value="ClpP/crotonase"/>
    <property type="match status" value="1"/>
</dbReference>
<dbReference type="EMBL" id="CP045121">
    <property type="protein sequence ID" value="QIN78150.1"/>
    <property type="molecule type" value="Genomic_DNA"/>
</dbReference>
<keyword evidence="3 20" id="KW-0444">Lipid biosynthesis</keyword>
<evidence type="ECO:0000256" key="10">
    <source>
        <dbReference type="ARBA" id="ARBA00022832"/>
    </source>
</evidence>
<feature type="binding site" evidence="20">
    <location>
        <position position="317"/>
    </location>
    <ligand>
        <name>Zn(2+)</name>
        <dbReference type="ChEBI" id="CHEBI:29105"/>
    </ligand>
</feature>
<feature type="compositionally biased region" description="Basic and acidic residues" evidence="21">
    <location>
        <begin position="235"/>
        <end position="246"/>
    </location>
</feature>
<dbReference type="GO" id="GO:2001295">
    <property type="term" value="P:malonyl-CoA biosynthetic process"/>
    <property type="evidence" value="ECO:0007669"/>
    <property type="project" value="UniProtKB-UniRule"/>
</dbReference>
<evidence type="ECO:0000256" key="2">
    <source>
        <dbReference type="ARBA" id="ARBA00004733"/>
    </source>
</evidence>
<evidence type="ECO:0000256" key="6">
    <source>
        <dbReference type="ARBA" id="ARBA00022723"/>
    </source>
</evidence>
<dbReference type="InterPro" id="IPR013785">
    <property type="entry name" value="Aldolase_TIM"/>
</dbReference>
<evidence type="ECO:0000256" key="11">
    <source>
        <dbReference type="ARBA" id="ARBA00022833"/>
    </source>
</evidence>
<dbReference type="PROSITE" id="PS50980">
    <property type="entry name" value="COA_CT_NTER"/>
    <property type="match status" value="1"/>
</dbReference>
<dbReference type="GO" id="GO:0004834">
    <property type="term" value="F:tryptophan synthase activity"/>
    <property type="evidence" value="ECO:0007669"/>
    <property type="project" value="UniProtKB-UniRule"/>
</dbReference>
<keyword evidence="15 20" id="KW-0275">Fatty acid biosynthesis</keyword>
<dbReference type="AlphaFoldDB" id="A0A6G8PVC2"/>
<keyword evidence="16 19" id="KW-0456">Lyase</keyword>
<comment type="cofactor">
    <cofactor evidence="20">
        <name>Zn(2+)</name>
        <dbReference type="ChEBI" id="CHEBI:29105"/>
    </cofactor>
    <text evidence="20">Binds 1 zinc ion per subunit.</text>
</comment>
<dbReference type="InterPro" id="IPR041010">
    <property type="entry name" value="Znf-ACC"/>
</dbReference>
<dbReference type="NCBIfam" id="TIGR00262">
    <property type="entry name" value="trpA"/>
    <property type="match status" value="1"/>
</dbReference>
<dbReference type="Gene3D" id="3.90.226.10">
    <property type="entry name" value="2-enoyl-CoA Hydratase, Chain A, domain 1"/>
    <property type="match status" value="1"/>
</dbReference>
<evidence type="ECO:0000256" key="18">
    <source>
        <dbReference type="ARBA" id="ARBA00049047"/>
    </source>
</evidence>
<evidence type="ECO:0000256" key="20">
    <source>
        <dbReference type="HAMAP-Rule" id="MF_01395"/>
    </source>
</evidence>
<dbReference type="SUPFAM" id="SSF51366">
    <property type="entry name" value="Ribulose-phoshate binding barrel"/>
    <property type="match status" value="1"/>
</dbReference>
<evidence type="ECO:0000313" key="23">
    <source>
        <dbReference type="EMBL" id="QIN78150.1"/>
    </source>
</evidence>
<dbReference type="GO" id="GO:0008270">
    <property type="term" value="F:zinc ion binding"/>
    <property type="evidence" value="ECO:0007669"/>
    <property type="project" value="UniProtKB-UniRule"/>
</dbReference>
<accession>A0A6G8PVC2</accession>
<dbReference type="UniPathway" id="UPA00655">
    <property type="reaction ID" value="UER00711"/>
</dbReference>
<comment type="catalytic activity">
    <reaction evidence="20">
        <text>N(6)-carboxybiotinyl-L-lysyl-[protein] + acetyl-CoA = N(6)-biotinyl-L-lysyl-[protein] + malonyl-CoA</text>
        <dbReference type="Rhea" id="RHEA:54728"/>
        <dbReference type="Rhea" id="RHEA-COMP:10505"/>
        <dbReference type="Rhea" id="RHEA-COMP:10506"/>
        <dbReference type="ChEBI" id="CHEBI:57288"/>
        <dbReference type="ChEBI" id="CHEBI:57384"/>
        <dbReference type="ChEBI" id="CHEBI:83144"/>
        <dbReference type="ChEBI" id="CHEBI:83145"/>
        <dbReference type="EC" id="2.1.3.15"/>
    </reaction>
</comment>
<keyword evidence="7 20" id="KW-0547">Nucleotide-binding</keyword>
<feature type="binding site" evidence="20">
    <location>
        <position position="314"/>
    </location>
    <ligand>
        <name>Zn(2+)</name>
        <dbReference type="ChEBI" id="CHEBI:29105"/>
    </ligand>
</feature>
<feature type="binding site" evidence="20">
    <location>
        <position position="333"/>
    </location>
    <ligand>
        <name>Zn(2+)</name>
        <dbReference type="ChEBI" id="CHEBI:29105"/>
    </ligand>
</feature>
<dbReference type="InterPro" id="IPR029045">
    <property type="entry name" value="ClpP/crotonase-like_dom_sf"/>
</dbReference>
<evidence type="ECO:0000256" key="12">
    <source>
        <dbReference type="ARBA" id="ARBA00022840"/>
    </source>
</evidence>
<keyword evidence="10 20" id="KW-0276">Fatty acid metabolism</keyword>
<dbReference type="NCBIfam" id="TIGR00515">
    <property type="entry name" value="accD"/>
    <property type="match status" value="1"/>
</dbReference>
<comment type="subcellular location">
    <subcellularLocation>
        <location evidence="1 20">Cytoplasm</location>
    </subcellularLocation>
</comment>
<dbReference type="InterPro" id="IPR011762">
    <property type="entry name" value="COA_CT_N"/>
</dbReference>
<evidence type="ECO:0000256" key="5">
    <source>
        <dbReference type="ARBA" id="ARBA00022679"/>
    </source>
</evidence>
<comment type="pathway">
    <text evidence="20">Lipid metabolism; malonyl-CoA biosynthesis; malonyl-CoA from acetyl-CoA: step 1/1.</text>
</comment>
<dbReference type="InterPro" id="IPR011060">
    <property type="entry name" value="RibuloseP-bd_barrel"/>
</dbReference>
<dbReference type="PROSITE" id="PS00167">
    <property type="entry name" value="TRP_SYNTHASE_ALPHA"/>
    <property type="match status" value="1"/>
</dbReference>
<dbReference type="Proteomes" id="UP000502706">
    <property type="component" value="Chromosome"/>
</dbReference>
<dbReference type="InterPro" id="IPR034733">
    <property type="entry name" value="AcCoA_carboxyl_beta"/>
</dbReference>
<evidence type="ECO:0000256" key="15">
    <source>
        <dbReference type="ARBA" id="ARBA00023160"/>
    </source>
</evidence>
<evidence type="ECO:0000313" key="24">
    <source>
        <dbReference type="Proteomes" id="UP000502706"/>
    </source>
</evidence>
<evidence type="ECO:0000256" key="13">
    <source>
        <dbReference type="ARBA" id="ARBA00023098"/>
    </source>
</evidence>
<dbReference type="GO" id="GO:0016743">
    <property type="term" value="F:carboxyl- or carbamoyltransferase activity"/>
    <property type="evidence" value="ECO:0007669"/>
    <property type="project" value="UniProtKB-UniRule"/>
</dbReference>
<keyword evidence="13 20" id="KW-0443">Lipid metabolism</keyword>
<comment type="similarity">
    <text evidence="20">Belongs to the AccD/PCCB family.</text>
</comment>
<feature type="compositionally biased region" description="Gly residues" evidence="21">
    <location>
        <begin position="255"/>
        <end position="267"/>
    </location>
</feature>
<feature type="zinc finger region" description="C4-type" evidence="20">
    <location>
        <begin position="314"/>
        <end position="336"/>
    </location>
</feature>
<dbReference type="CDD" id="cd04724">
    <property type="entry name" value="Tryptophan_synthase_alpha"/>
    <property type="match status" value="1"/>
</dbReference>
<dbReference type="Gene3D" id="3.20.20.70">
    <property type="entry name" value="Aldolase class I"/>
    <property type="match status" value="1"/>
</dbReference>
<comment type="function">
    <text evidence="17 20">Component of the acetyl coenzyme A carboxylase (ACC) complex. Biotin carboxylase (BC) catalyzes the carboxylation of biotin on its carrier protein (BCCP) and then the CO(2) group is transferred by the transcarboxylase to acetyl-CoA to form malonyl-CoA.</text>
</comment>
<evidence type="ECO:0000256" key="14">
    <source>
        <dbReference type="ARBA" id="ARBA00023141"/>
    </source>
</evidence>
<feature type="compositionally biased region" description="Gly residues" evidence="21">
    <location>
        <begin position="208"/>
        <end position="217"/>
    </location>
</feature>
<dbReference type="HAMAP" id="MF_00131">
    <property type="entry name" value="Trp_synth_alpha"/>
    <property type="match status" value="1"/>
</dbReference>
<gene>
    <name evidence="20 23" type="primary">accD</name>
    <name evidence="19" type="synonym">trpA</name>
    <name evidence="23" type="ORF">GBA65_06100</name>
</gene>
<evidence type="ECO:0000256" key="7">
    <source>
        <dbReference type="ARBA" id="ARBA00022741"/>
    </source>
</evidence>
<keyword evidence="23" id="KW-0436">Ligase</keyword>
<dbReference type="GO" id="GO:0006633">
    <property type="term" value="P:fatty acid biosynthetic process"/>
    <property type="evidence" value="ECO:0007669"/>
    <property type="project" value="UniProtKB-KW"/>
</dbReference>
<evidence type="ECO:0000256" key="9">
    <source>
        <dbReference type="ARBA" id="ARBA00022822"/>
    </source>
</evidence>
<keyword evidence="24" id="KW-1185">Reference proteome</keyword>
<dbReference type="GO" id="GO:0003989">
    <property type="term" value="F:acetyl-CoA carboxylase activity"/>
    <property type="evidence" value="ECO:0007669"/>
    <property type="project" value="InterPro"/>
</dbReference>
<protein>
    <recommendedName>
        <fullName evidence="19 20">Multifunctional fusion protein</fullName>
    </recommendedName>
    <domain>
        <recommendedName>
            <fullName evidence="20">Acetyl-coenzyme A carboxylase carboxyl transferase subunit beta</fullName>
            <shortName evidence="20">ACCase subunit beta</shortName>
            <shortName evidence="20">Acetyl-CoA carboxylase carboxyltransferase subunit beta</shortName>
            <ecNumber evidence="20">2.1.3.15</ecNumber>
        </recommendedName>
    </domain>
    <domain>
        <recommendedName>
            <fullName evidence="19">Tryptophan synthase alpha chain</fullName>
            <ecNumber evidence="19">4.2.1.20</ecNumber>
        </recommendedName>
    </domain>
</protein>
<dbReference type="Pfam" id="PF01039">
    <property type="entry name" value="Carboxyl_trans"/>
    <property type="match status" value="1"/>
</dbReference>
<feature type="domain" description="CoA carboxyltransferase N-terminal" evidence="22">
    <location>
        <begin position="310"/>
        <end position="562"/>
    </location>
</feature>
<dbReference type="PANTHER" id="PTHR42995">
    <property type="entry name" value="ACETYL-COENZYME A CARBOXYLASE CARBOXYL TRANSFERASE SUBUNIT BETA, CHLOROPLASTIC"/>
    <property type="match status" value="1"/>
</dbReference>
<keyword evidence="4 19" id="KW-0028">Amino-acid biosynthesis</keyword>
<comment type="subunit">
    <text evidence="20">Acetyl-CoA carboxylase is a heterohexamer composed of biotin carboxyl carrier protein (AccB), biotin carboxylase (AccC) and two subunits each of ACCase subunit alpha (AccA) and ACCase subunit beta (AccD).</text>
</comment>
<evidence type="ECO:0000256" key="4">
    <source>
        <dbReference type="ARBA" id="ARBA00022605"/>
    </source>
</evidence>
<evidence type="ECO:0000256" key="1">
    <source>
        <dbReference type="ARBA" id="ARBA00004496"/>
    </source>
</evidence>
<comment type="similarity">
    <text evidence="19">Belongs to the TrpA family.</text>
</comment>
<keyword evidence="5 20" id="KW-0808">Transferase</keyword>
<reference evidence="23 24" key="1">
    <citation type="submission" date="2019-10" db="EMBL/GenBank/DDBJ databases">
        <title>Rubrobacter sp nov SCSIO 52915 isolated from a deep-sea sediment in the South China Sea.</title>
        <authorList>
            <person name="Chen R.W."/>
        </authorList>
    </citation>
    <scope>NUCLEOTIDE SEQUENCE [LARGE SCALE GENOMIC DNA]</scope>
    <source>
        <strain evidence="23 24">SCSIO 52915</strain>
    </source>
</reference>
<keyword evidence="14 19" id="KW-0057">Aromatic amino acid biosynthesis</keyword>
<evidence type="ECO:0000256" key="8">
    <source>
        <dbReference type="ARBA" id="ARBA00022771"/>
    </source>
</evidence>
<keyword evidence="9 19" id="KW-0822">Tryptophan biosynthesis</keyword>
<comment type="pathway">
    <text evidence="2 19">Amino-acid biosynthesis; L-tryptophan biosynthesis; L-tryptophan from chorismate: step 5/5.</text>
</comment>
<dbReference type="GO" id="GO:0009317">
    <property type="term" value="C:acetyl-CoA carboxylase complex"/>
    <property type="evidence" value="ECO:0007669"/>
    <property type="project" value="InterPro"/>
</dbReference>
<dbReference type="UniPathway" id="UPA00035">
    <property type="reaction ID" value="UER00044"/>
</dbReference>
<dbReference type="KEGG" id="rmar:GBA65_06100"/>
<feature type="region of interest" description="Disordered" evidence="21">
    <location>
        <begin position="193"/>
        <end position="305"/>
    </location>
</feature>
<dbReference type="InterPro" id="IPR018204">
    <property type="entry name" value="Trp_synthase_alpha_AS"/>
</dbReference>
<evidence type="ECO:0000256" key="21">
    <source>
        <dbReference type="SAM" id="MobiDB-lite"/>
    </source>
</evidence>
<comment type="subunit">
    <text evidence="19">Tetramer of two alpha and two beta chains.</text>
</comment>
<evidence type="ECO:0000259" key="22">
    <source>
        <dbReference type="PROSITE" id="PS50980"/>
    </source>
</evidence>
<keyword evidence="6 20" id="KW-0479">Metal-binding</keyword>
<evidence type="ECO:0000256" key="19">
    <source>
        <dbReference type="HAMAP-Rule" id="MF_00131"/>
    </source>
</evidence>
<name>A0A6G8PVC2_9ACTN</name>
<keyword evidence="20" id="KW-0963">Cytoplasm</keyword>
<keyword evidence="11 20" id="KW-0862">Zinc</keyword>
<comment type="catalytic activity">
    <reaction evidence="18 19">
        <text>(1S,2R)-1-C-(indol-3-yl)glycerol 3-phosphate + L-serine = D-glyceraldehyde 3-phosphate + L-tryptophan + H2O</text>
        <dbReference type="Rhea" id="RHEA:10532"/>
        <dbReference type="ChEBI" id="CHEBI:15377"/>
        <dbReference type="ChEBI" id="CHEBI:33384"/>
        <dbReference type="ChEBI" id="CHEBI:57912"/>
        <dbReference type="ChEBI" id="CHEBI:58866"/>
        <dbReference type="ChEBI" id="CHEBI:59776"/>
        <dbReference type="EC" id="4.2.1.20"/>
    </reaction>
</comment>
<keyword evidence="8 20" id="KW-0863">Zinc-finger</keyword>
<organism evidence="23 24">
    <name type="scientific">Rubrobacter marinus</name>
    <dbReference type="NCBI Taxonomy" id="2653852"/>
    <lineage>
        <taxon>Bacteria</taxon>
        <taxon>Bacillati</taxon>
        <taxon>Actinomycetota</taxon>
        <taxon>Rubrobacteria</taxon>
        <taxon>Rubrobacterales</taxon>
        <taxon>Rubrobacteraceae</taxon>
        <taxon>Rubrobacter</taxon>
    </lineage>
</organism>
<evidence type="ECO:0000256" key="16">
    <source>
        <dbReference type="ARBA" id="ARBA00023239"/>
    </source>
</evidence>
<feature type="active site" description="Proton acceptor" evidence="19">
    <location>
        <position position="70"/>
    </location>
</feature>
<evidence type="ECO:0000256" key="3">
    <source>
        <dbReference type="ARBA" id="ARBA00022516"/>
    </source>
</evidence>
<dbReference type="EC" id="2.1.3.15" evidence="20"/>